<reference evidence="10 11" key="1">
    <citation type="submission" date="2016-10" db="EMBL/GenBank/DDBJ databases">
        <authorList>
            <person name="de Groot N.N."/>
        </authorList>
    </citation>
    <scope>NUCLEOTIDE SEQUENCE [LARGE SCALE GENOMIC DNA]</scope>
    <source>
        <strain evidence="11">P4-7,KCTC 19426,CECT 7604</strain>
    </source>
</reference>
<gene>
    <name evidence="10" type="ORF">SAMN04515671_2200</name>
</gene>
<dbReference type="PANTHER" id="PTHR42920">
    <property type="entry name" value="OS03G0707200 PROTEIN-RELATED"/>
    <property type="match status" value="1"/>
</dbReference>
<evidence type="ECO:0000256" key="4">
    <source>
        <dbReference type="ARBA" id="ARBA00022692"/>
    </source>
</evidence>
<keyword evidence="4 8" id="KW-0812">Transmembrane</keyword>
<evidence type="ECO:0000256" key="8">
    <source>
        <dbReference type="SAM" id="Phobius"/>
    </source>
</evidence>
<dbReference type="Pfam" id="PF00892">
    <property type="entry name" value="EamA"/>
    <property type="match status" value="1"/>
</dbReference>
<dbReference type="AlphaFoldDB" id="A0A1H0N4K2"/>
<dbReference type="EMBL" id="LT629710">
    <property type="protein sequence ID" value="SDO87608.1"/>
    <property type="molecule type" value="Genomic_DNA"/>
</dbReference>
<dbReference type="SUPFAM" id="SSF103481">
    <property type="entry name" value="Multidrug resistance efflux transporter EmrE"/>
    <property type="match status" value="2"/>
</dbReference>
<keyword evidence="3" id="KW-1003">Cell membrane</keyword>
<evidence type="ECO:0000256" key="7">
    <source>
        <dbReference type="SAM" id="MobiDB-lite"/>
    </source>
</evidence>
<comment type="subcellular location">
    <subcellularLocation>
        <location evidence="1">Cell membrane</location>
        <topology evidence="1">Multi-pass membrane protein</topology>
    </subcellularLocation>
</comment>
<evidence type="ECO:0000256" key="6">
    <source>
        <dbReference type="ARBA" id="ARBA00023136"/>
    </source>
</evidence>
<evidence type="ECO:0000256" key="1">
    <source>
        <dbReference type="ARBA" id="ARBA00004651"/>
    </source>
</evidence>
<organism evidence="10 11">
    <name type="scientific">Nakamurella panacisegetis</name>
    <dbReference type="NCBI Taxonomy" id="1090615"/>
    <lineage>
        <taxon>Bacteria</taxon>
        <taxon>Bacillati</taxon>
        <taxon>Actinomycetota</taxon>
        <taxon>Actinomycetes</taxon>
        <taxon>Nakamurellales</taxon>
        <taxon>Nakamurellaceae</taxon>
        <taxon>Nakamurella</taxon>
    </lineage>
</organism>
<dbReference type="RefSeq" id="WP_197676520.1">
    <property type="nucleotide sequence ID" value="NZ_LT629710.1"/>
</dbReference>
<dbReference type="PANTHER" id="PTHR42920:SF5">
    <property type="entry name" value="EAMA DOMAIN-CONTAINING PROTEIN"/>
    <property type="match status" value="1"/>
</dbReference>
<feature type="transmembrane region" description="Helical" evidence="8">
    <location>
        <begin position="236"/>
        <end position="256"/>
    </location>
</feature>
<feature type="transmembrane region" description="Helical" evidence="8">
    <location>
        <begin position="145"/>
        <end position="164"/>
    </location>
</feature>
<sequence>MSDRPTSPEARRTGLAILLGSALSSQIGAAAGSLAFPTIGAVGVVTVRQFVSAITLLSIARPPLRTFTRRQWMPTIALGLVFGLMNLSLYVAISRIGLGLAVTLEFLGPLGVALAGSRRRSTFGCAALAVVGVVLLTDPRPTTDYLGVGFGVSAALCWAAYILLNREIGRRLPGIQGSAAAAGLSALLFIPVGIVTFVLHPPTMAALGLALCAGLLSSVVPQVADLITLRRLPAHLFGILMSAHPVFAATVGTVALHQRLAWPQWAGIAAIVASNTWSVLGHQRRSRSDADERSVVGDLVGIGVVEPDAAHAEVAEPDLLAPGHGHADAAGPVAAPHQPVGARTPVIERPDH</sequence>
<comment type="similarity">
    <text evidence="2">Belongs to the EamA transporter family.</text>
</comment>
<protein>
    <submittedName>
        <fullName evidence="10">Inner membrane transporter RhtA</fullName>
    </submittedName>
</protein>
<dbReference type="InterPro" id="IPR037185">
    <property type="entry name" value="EmrE-like"/>
</dbReference>
<keyword evidence="11" id="KW-1185">Reference proteome</keyword>
<keyword evidence="5 8" id="KW-1133">Transmembrane helix</keyword>
<dbReference type="STRING" id="1090615.SAMN04515671_2200"/>
<feature type="transmembrane region" description="Helical" evidence="8">
    <location>
        <begin position="262"/>
        <end position="280"/>
    </location>
</feature>
<keyword evidence="6 8" id="KW-0472">Membrane</keyword>
<feature type="transmembrane region" description="Helical" evidence="8">
    <location>
        <begin position="39"/>
        <end position="60"/>
    </location>
</feature>
<dbReference type="InterPro" id="IPR000620">
    <property type="entry name" value="EamA_dom"/>
</dbReference>
<proteinExistence type="inferred from homology"/>
<feature type="transmembrane region" description="Helical" evidence="8">
    <location>
        <begin position="205"/>
        <end position="224"/>
    </location>
</feature>
<dbReference type="Proteomes" id="UP000198741">
    <property type="component" value="Chromosome I"/>
</dbReference>
<accession>A0A1H0N4K2</accession>
<name>A0A1H0N4K2_9ACTN</name>
<evidence type="ECO:0000313" key="10">
    <source>
        <dbReference type="EMBL" id="SDO87608.1"/>
    </source>
</evidence>
<evidence type="ECO:0000256" key="3">
    <source>
        <dbReference type="ARBA" id="ARBA00022475"/>
    </source>
</evidence>
<feature type="region of interest" description="Disordered" evidence="7">
    <location>
        <begin position="320"/>
        <end position="352"/>
    </location>
</feature>
<dbReference type="GO" id="GO:0005886">
    <property type="term" value="C:plasma membrane"/>
    <property type="evidence" value="ECO:0007669"/>
    <property type="project" value="UniProtKB-SubCell"/>
</dbReference>
<evidence type="ECO:0000256" key="2">
    <source>
        <dbReference type="ARBA" id="ARBA00007362"/>
    </source>
</evidence>
<evidence type="ECO:0000259" key="9">
    <source>
        <dbReference type="Pfam" id="PF00892"/>
    </source>
</evidence>
<dbReference type="InterPro" id="IPR051258">
    <property type="entry name" value="Diverse_Substrate_Transporter"/>
</dbReference>
<feature type="domain" description="EamA" evidence="9">
    <location>
        <begin position="146"/>
        <end position="274"/>
    </location>
</feature>
<feature type="transmembrane region" description="Helical" evidence="8">
    <location>
        <begin position="176"/>
        <end position="199"/>
    </location>
</feature>
<evidence type="ECO:0000313" key="11">
    <source>
        <dbReference type="Proteomes" id="UP000198741"/>
    </source>
</evidence>
<feature type="compositionally biased region" description="Low complexity" evidence="7">
    <location>
        <begin position="321"/>
        <end position="337"/>
    </location>
</feature>
<feature type="transmembrane region" description="Helical" evidence="8">
    <location>
        <begin position="72"/>
        <end position="90"/>
    </location>
</feature>
<evidence type="ECO:0000256" key="5">
    <source>
        <dbReference type="ARBA" id="ARBA00022989"/>
    </source>
</evidence>